<feature type="compositionally biased region" description="Polar residues" evidence="1">
    <location>
        <begin position="357"/>
        <end position="368"/>
    </location>
</feature>
<feature type="compositionally biased region" description="Basic residues" evidence="1">
    <location>
        <begin position="130"/>
        <end position="142"/>
    </location>
</feature>
<name>A0A5B6VTE0_9ROSI</name>
<dbReference type="OrthoDB" id="1685790at2759"/>
<keyword evidence="3" id="KW-1185">Reference proteome</keyword>
<sequence length="454" mass="52124">MMQMNELDEWRTEAYENSKLYNEATKRRHDARLKRSKQFEVGDLVLLYNSKLKLFPGKLKSRWSGPFMIKTIFPYGTIEVTHPTKGTFKVNGHRLKLYNSTDIGDMREALTLHEPTFRTENRERTMSTSRIKRSAPSKKRKGPGSSFTSATTENRHPFLWFPQATQEEKYKAIRRRSIGTGRCIDWNVVRQVGLELDIKALLSTEPWENFFKIDEPTYMELTLEFCTTFILQSMTTQFDHPGAIQFRLGGSVHRLSIPQFGTALGLYTSEFIAEYPLAGLHRELHRIPIECWHALRPTTNNYNLSRSKATALHPALSPALQPLQLRRANLLPQLMGNMVPQGIQTMLHMRMIKQRRGTNPPQYTLKSPSTEEEDEDIPDDVSPPSKEATNPSQYPHRAAKSLTYISARLDRFEMHFAKNARRFDGIEAALQQICQHLHISSSAPPPDPTVDEGL</sequence>
<dbReference type="AlphaFoldDB" id="A0A5B6VTE0"/>
<proteinExistence type="predicted"/>
<organism evidence="2 3">
    <name type="scientific">Gossypium australe</name>
    <dbReference type="NCBI Taxonomy" id="47621"/>
    <lineage>
        <taxon>Eukaryota</taxon>
        <taxon>Viridiplantae</taxon>
        <taxon>Streptophyta</taxon>
        <taxon>Embryophyta</taxon>
        <taxon>Tracheophyta</taxon>
        <taxon>Spermatophyta</taxon>
        <taxon>Magnoliopsida</taxon>
        <taxon>eudicotyledons</taxon>
        <taxon>Gunneridae</taxon>
        <taxon>Pentapetalae</taxon>
        <taxon>rosids</taxon>
        <taxon>malvids</taxon>
        <taxon>Malvales</taxon>
        <taxon>Malvaceae</taxon>
        <taxon>Malvoideae</taxon>
        <taxon>Gossypium</taxon>
    </lineage>
</organism>
<gene>
    <name evidence="2" type="ORF">EPI10_022772</name>
</gene>
<evidence type="ECO:0000313" key="3">
    <source>
        <dbReference type="Proteomes" id="UP000325315"/>
    </source>
</evidence>
<dbReference type="Proteomes" id="UP000325315">
    <property type="component" value="Unassembled WGS sequence"/>
</dbReference>
<comment type="caution">
    <text evidence="2">The sequence shown here is derived from an EMBL/GenBank/DDBJ whole genome shotgun (WGS) entry which is preliminary data.</text>
</comment>
<feature type="region of interest" description="Disordered" evidence="1">
    <location>
        <begin position="355"/>
        <end position="397"/>
    </location>
</feature>
<reference evidence="3" key="1">
    <citation type="journal article" date="2019" name="Plant Biotechnol. J.">
        <title>Genome sequencing of the Australian wild diploid species Gossypium australe highlights disease resistance and delayed gland morphogenesis.</title>
        <authorList>
            <person name="Cai Y."/>
            <person name="Cai X."/>
            <person name="Wang Q."/>
            <person name="Wang P."/>
            <person name="Zhang Y."/>
            <person name="Cai C."/>
            <person name="Xu Y."/>
            <person name="Wang K."/>
            <person name="Zhou Z."/>
            <person name="Wang C."/>
            <person name="Geng S."/>
            <person name="Li B."/>
            <person name="Dong Q."/>
            <person name="Hou Y."/>
            <person name="Wang H."/>
            <person name="Ai P."/>
            <person name="Liu Z."/>
            <person name="Yi F."/>
            <person name="Sun M."/>
            <person name="An G."/>
            <person name="Cheng J."/>
            <person name="Zhang Y."/>
            <person name="Shi Q."/>
            <person name="Xie Y."/>
            <person name="Shi X."/>
            <person name="Chang Y."/>
            <person name="Huang F."/>
            <person name="Chen Y."/>
            <person name="Hong S."/>
            <person name="Mi L."/>
            <person name="Sun Q."/>
            <person name="Zhang L."/>
            <person name="Zhou B."/>
            <person name="Peng R."/>
            <person name="Zhang X."/>
            <person name="Liu F."/>
        </authorList>
    </citation>
    <scope>NUCLEOTIDE SEQUENCE [LARGE SCALE GENOMIC DNA]</scope>
    <source>
        <strain evidence="3">cv. PA1801</strain>
    </source>
</reference>
<protein>
    <submittedName>
        <fullName evidence="2">Retrovirus-related Pol polyprotein from transposon 412 family</fullName>
    </submittedName>
</protein>
<feature type="compositionally biased region" description="Acidic residues" evidence="1">
    <location>
        <begin position="370"/>
        <end position="379"/>
    </location>
</feature>
<evidence type="ECO:0000256" key="1">
    <source>
        <dbReference type="SAM" id="MobiDB-lite"/>
    </source>
</evidence>
<dbReference type="EMBL" id="SMMG02000005">
    <property type="protein sequence ID" value="KAA3472278.1"/>
    <property type="molecule type" value="Genomic_DNA"/>
</dbReference>
<accession>A0A5B6VTE0</accession>
<feature type="region of interest" description="Disordered" evidence="1">
    <location>
        <begin position="118"/>
        <end position="151"/>
    </location>
</feature>
<evidence type="ECO:0000313" key="2">
    <source>
        <dbReference type="EMBL" id="KAA3472278.1"/>
    </source>
</evidence>